<feature type="transmembrane region" description="Helical" evidence="10">
    <location>
        <begin position="592"/>
        <end position="617"/>
    </location>
</feature>
<keyword evidence="7 10" id="KW-0472">Membrane</keyword>
<dbReference type="Pfam" id="PF13639">
    <property type="entry name" value="zf-RING_2"/>
    <property type="match status" value="1"/>
</dbReference>
<feature type="compositionally biased region" description="Low complexity" evidence="9">
    <location>
        <begin position="486"/>
        <end position="496"/>
    </location>
</feature>
<evidence type="ECO:0000256" key="10">
    <source>
        <dbReference type="SAM" id="Phobius"/>
    </source>
</evidence>
<sequence>MHSSSKQQQIFSLTVYLESGLQELFPLSLLANPLVPSIPQNCKKSSDHCSQTQGHSSVQCRSLNKVRTSGTSKGQAARSKRQPSLRNIWKRESKDRIMNLDNAMTPKESILQDYKQSQKWPHKTEEEQDTEDRAIHTTVKDPGEAVGMLLKETDIEDATLRDFPPDVSAISRGDLKFAKALWDYWNELNTFNRIYIKLETELSDELGHGTLSGPRQESSPITDTLDSSKDTYSETGWLQDNITGPIVRFPLSAPISTIPHQGIALMPCTPEIMLDHTALPPDTSAIIFYPTLDIDCRDVPALSDDSSIPQLTLGLKDAEKLISILDNLKYGDLAMGTVSEWITYTMDATSAMSLIENIPGFYEEQDYDLQAGDSGRDQERYDKPKDLQSIMSQPIFNPFKSEAAVRVRRVLANLRLDDRYSTPKSDASSMTDSTDDDNPQGSKLESMVSTSYNHLLGSALHRQNLAPTKSKNREHGTATDGERDQTLTPMETPPTTTAAAIRQEIDKFRDISTAFPYLRYNSKARTRPNRLAHRAQPSLPSQVLSDDQYLITAKEASRRSNSLSTFWSNSYIQYHYNKYNGNGSGTGISGKIAMVLMSTTCTIGVGMFGALLFVVALKVGILRSRRLNHHSSHSQQPMQQLVSLQQQQREIKKVVPKEVLESFGIQTVLHNSSTHVALTTPKAKTRSEMALFTKGRLPYAKDVIEMEEGLEDSDSIMSSRRRKLGRRRRSDGGQLLLGVLHDHCDCEGGEGDDEKDSSLSENESNTDEDEYGDERDSFSQPLLDGVADSSMDMEQATAATQSTTSQGSYRRITYNRQGQLNRSSSSSTLAALTESQDIASSSSSSVSLPRSSLSTSRRRHKNCCSSHSHKKKKKQEEHSFANANAQTMCAVCLTEYEVGEQVRILSCFHQFHHGCIDPWLLNVSSMCPICKRDLWPGSH</sequence>
<feature type="region of interest" description="Disordered" evidence="9">
    <location>
        <begin position="108"/>
        <end position="132"/>
    </location>
</feature>
<keyword evidence="2 10" id="KW-0812">Transmembrane</keyword>
<evidence type="ECO:0000256" key="7">
    <source>
        <dbReference type="ARBA" id="ARBA00023136"/>
    </source>
</evidence>
<evidence type="ECO:0000256" key="9">
    <source>
        <dbReference type="SAM" id="MobiDB-lite"/>
    </source>
</evidence>
<dbReference type="EMBL" id="JAAAID010000967">
    <property type="protein sequence ID" value="KAG0012551.1"/>
    <property type="molecule type" value="Genomic_DNA"/>
</dbReference>
<feature type="region of interest" description="Disordered" evidence="9">
    <location>
        <begin position="462"/>
        <end position="496"/>
    </location>
</feature>
<dbReference type="SUPFAM" id="SSF57850">
    <property type="entry name" value="RING/U-box"/>
    <property type="match status" value="1"/>
</dbReference>
<comment type="subcellular location">
    <subcellularLocation>
        <location evidence="1">Membrane</location>
        <topology evidence="1">Single-pass membrane protein</topology>
    </subcellularLocation>
</comment>
<dbReference type="Gene3D" id="3.30.40.10">
    <property type="entry name" value="Zinc/RING finger domain, C3HC4 (zinc finger)"/>
    <property type="match status" value="1"/>
</dbReference>
<feature type="compositionally biased region" description="Acidic residues" evidence="9">
    <location>
        <begin position="764"/>
        <end position="773"/>
    </location>
</feature>
<feature type="compositionally biased region" description="Polar residues" evidence="9">
    <location>
        <begin position="65"/>
        <end position="74"/>
    </location>
</feature>
<dbReference type="SMART" id="SM00184">
    <property type="entry name" value="RING"/>
    <property type="match status" value="1"/>
</dbReference>
<feature type="region of interest" description="Disordered" evidence="9">
    <location>
        <begin position="835"/>
        <end position="879"/>
    </location>
</feature>
<evidence type="ECO:0000256" key="3">
    <source>
        <dbReference type="ARBA" id="ARBA00022723"/>
    </source>
</evidence>
<feature type="compositionally biased region" description="Basic residues" evidence="9">
    <location>
        <begin position="719"/>
        <end position="729"/>
    </location>
</feature>
<feature type="region of interest" description="Disordered" evidence="9">
    <location>
        <begin position="420"/>
        <end position="445"/>
    </location>
</feature>
<organism evidence="12 13">
    <name type="scientific">Entomortierella chlamydospora</name>
    <dbReference type="NCBI Taxonomy" id="101097"/>
    <lineage>
        <taxon>Eukaryota</taxon>
        <taxon>Fungi</taxon>
        <taxon>Fungi incertae sedis</taxon>
        <taxon>Mucoromycota</taxon>
        <taxon>Mortierellomycotina</taxon>
        <taxon>Mortierellomycetes</taxon>
        <taxon>Mortierellales</taxon>
        <taxon>Mortierellaceae</taxon>
        <taxon>Entomortierella</taxon>
    </lineage>
</organism>
<accession>A0A9P6MTJ0</accession>
<keyword evidence="6 10" id="KW-1133">Transmembrane helix</keyword>
<evidence type="ECO:0000256" key="6">
    <source>
        <dbReference type="ARBA" id="ARBA00022989"/>
    </source>
</evidence>
<dbReference type="PANTHER" id="PTHR47168">
    <property type="entry name" value="RING ZINC FINGER DOMAIN SUPERFAMILY PROTEIN-RELATED"/>
    <property type="match status" value="1"/>
</dbReference>
<evidence type="ECO:0000313" key="12">
    <source>
        <dbReference type="EMBL" id="KAG0012551.1"/>
    </source>
</evidence>
<evidence type="ECO:0000259" key="11">
    <source>
        <dbReference type="PROSITE" id="PS50089"/>
    </source>
</evidence>
<dbReference type="Proteomes" id="UP000703661">
    <property type="component" value="Unassembled WGS sequence"/>
</dbReference>
<evidence type="ECO:0000256" key="1">
    <source>
        <dbReference type="ARBA" id="ARBA00004167"/>
    </source>
</evidence>
<feature type="region of interest" description="Disordered" evidence="9">
    <location>
        <begin position="709"/>
        <end position="729"/>
    </location>
</feature>
<dbReference type="InterPro" id="IPR013083">
    <property type="entry name" value="Znf_RING/FYVE/PHD"/>
</dbReference>
<keyword evidence="5" id="KW-0862">Zinc</keyword>
<dbReference type="PROSITE" id="PS50089">
    <property type="entry name" value="ZF_RING_2"/>
    <property type="match status" value="1"/>
</dbReference>
<feature type="compositionally biased region" description="Basic and acidic residues" evidence="9">
    <location>
        <begin position="471"/>
        <end position="485"/>
    </location>
</feature>
<dbReference type="InterPro" id="IPR051653">
    <property type="entry name" value="E3_ligase_sorting_rcpt"/>
</dbReference>
<evidence type="ECO:0000256" key="8">
    <source>
        <dbReference type="PROSITE-ProRule" id="PRU00175"/>
    </source>
</evidence>
<keyword evidence="3" id="KW-0479">Metal-binding</keyword>
<evidence type="ECO:0000313" key="13">
    <source>
        <dbReference type="Proteomes" id="UP000703661"/>
    </source>
</evidence>
<proteinExistence type="predicted"/>
<comment type="caution">
    <text evidence="12">The sequence shown here is derived from an EMBL/GenBank/DDBJ whole genome shotgun (WGS) entry which is preliminary data.</text>
</comment>
<dbReference type="PANTHER" id="PTHR47168:SF1">
    <property type="entry name" value="OS02G0798600 PROTEIN"/>
    <property type="match status" value="1"/>
</dbReference>
<feature type="region of interest" description="Disordered" evidence="9">
    <location>
        <begin position="747"/>
        <end position="784"/>
    </location>
</feature>
<reference evidence="12" key="1">
    <citation type="journal article" date="2020" name="Fungal Divers.">
        <title>Resolving the Mortierellaceae phylogeny through synthesis of multi-gene phylogenetics and phylogenomics.</title>
        <authorList>
            <person name="Vandepol N."/>
            <person name="Liber J."/>
            <person name="Desiro A."/>
            <person name="Na H."/>
            <person name="Kennedy M."/>
            <person name="Barry K."/>
            <person name="Grigoriev I.V."/>
            <person name="Miller A.N."/>
            <person name="O'Donnell K."/>
            <person name="Stajich J.E."/>
            <person name="Bonito G."/>
        </authorList>
    </citation>
    <scope>NUCLEOTIDE SEQUENCE</scope>
    <source>
        <strain evidence="12">NRRL 2769</strain>
    </source>
</reference>
<protein>
    <recommendedName>
        <fullName evidence="11">RING-type domain-containing protein</fullName>
    </recommendedName>
</protein>
<feature type="compositionally biased region" description="Low complexity" evidence="9">
    <location>
        <begin position="840"/>
        <end position="855"/>
    </location>
</feature>
<feature type="region of interest" description="Disordered" evidence="9">
    <location>
        <begin position="65"/>
        <end position="84"/>
    </location>
</feature>
<dbReference type="GO" id="GO:0008270">
    <property type="term" value="F:zinc ion binding"/>
    <property type="evidence" value="ECO:0007669"/>
    <property type="project" value="UniProtKB-KW"/>
</dbReference>
<dbReference type="CDD" id="cd16454">
    <property type="entry name" value="RING-H2_PA-TM-RING"/>
    <property type="match status" value="1"/>
</dbReference>
<feature type="domain" description="RING-type" evidence="11">
    <location>
        <begin position="889"/>
        <end position="931"/>
    </location>
</feature>
<feature type="compositionally biased region" description="Basic residues" evidence="9">
    <location>
        <begin position="856"/>
        <end position="873"/>
    </location>
</feature>
<name>A0A9P6MTJ0_9FUNG</name>
<dbReference type="AlphaFoldDB" id="A0A9P6MTJ0"/>
<keyword evidence="4 8" id="KW-0863">Zinc-finger</keyword>
<gene>
    <name evidence="12" type="ORF">BGZ80_011662</name>
</gene>
<feature type="compositionally biased region" description="Polar residues" evidence="9">
    <location>
        <begin position="213"/>
        <end position="225"/>
    </location>
</feature>
<dbReference type="GO" id="GO:0016020">
    <property type="term" value="C:membrane"/>
    <property type="evidence" value="ECO:0007669"/>
    <property type="project" value="UniProtKB-SubCell"/>
</dbReference>
<keyword evidence="13" id="KW-1185">Reference proteome</keyword>
<feature type="region of interest" description="Disordered" evidence="9">
    <location>
        <begin position="208"/>
        <end position="230"/>
    </location>
</feature>
<evidence type="ECO:0000256" key="4">
    <source>
        <dbReference type="ARBA" id="ARBA00022771"/>
    </source>
</evidence>
<evidence type="ECO:0000256" key="2">
    <source>
        <dbReference type="ARBA" id="ARBA00022692"/>
    </source>
</evidence>
<dbReference type="InterPro" id="IPR001841">
    <property type="entry name" value="Znf_RING"/>
</dbReference>
<evidence type="ECO:0000256" key="5">
    <source>
        <dbReference type="ARBA" id="ARBA00022833"/>
    </source>
</evidence>